<keyword evidence="3 12" id="KW-0418">Kinase</keyword>
<dbReference type="Pfam" id="PF00069">
    <property type="entry name" value="Pkinase"/>
    <property type="match status" value="1"/>
</dbReference>
<dbReference type="InterPro" id="IPR000719">
    <property type="entry name" value="Prot_kinase_dom"/>
</dbReference>
<dbReference type="eggNOG" id="KOG0581">
    <property type="taxonomic scope" value="Eukaryota"/>
</dbReference>
<keyword evidence="13" id="KW-1185">Reference proteome</keyword>
<dbReference type="SUPFAM" id="SSF56112">
    <property type="entry name" value="Protein kinase-like (PK-like)"/>
    <property type="match status" value="1"/>
</dbReference>
<evidence type="ECO:0000256" key="2">
    <source>
        <dbReference type="ARBA" id="ARBA00022741"/>
    </source>
</evidence>
<dbReference type="RefSeq" id="XP_009492389.1">
    <property type="nucleotide sequence ID" value="XM_009494114.1"/>
</dbReference>
<dbReference type="Proteomes" id="UP000030693">
    <property type="component" value="Unassembled WGS sequence"/>
</dbReference>
<evidence type="ECO:0000256" key="1">
    <source>
        <dbReference type="ARBA" id="ARBA00022679"/>
    </source>
</evidence>
<dbReference type="Gene3D" id="1.10.510.10">
    <property type="entry name" value="Transferase(Phosphotransferase) domain 1"/>
    <property type="match status" value="2"/>
</dbReference>
<evidence type="ECO:0000256" key="5">
    <source>
        <dbReference type="ARBA" id="ARBA00038035"/>
    </source>
</evidence>
<feature type="compositionally biased region" description="Gly residues" evidence="10">
    <location>
        <begin position="420"/>
        <end position="431"/>
    </location>
</feature>
<name>A0A058ZFI1_FONAL</name>
<reference evidence="12" key="1">
    <citation type="submission" date="2013-04" db="EMBL/GenBank/DDBJ databases">
        <title>The Genome Sequence of Fonticula alba ATCC 38817.</title>
        <authorList>
            <consortium name="The Broad Institute Genomics Platform"/>
            <person name="Russ C."/>
            <person name="Cuomo C."/>
            <person name="Burger G."/>
            <person name="Gray M.W."/>
            <person name="Holland P.W.H."/>
            <person name="King N."/>
            <person name="Lang F.B.F."/>
            <person name="Roger A.J."/>
            <person name="Ruiz-Trillo I."/>
            <person name="Brown M."/>
            <person name="Walker B."/>
            <person name="Young S."/>
            <person name="Zeng Q."/>
            <person name="Gargeya S."/>
            <person name="Fitzgerald M."/>
            <person name="Haas B."/>
            <person name="Abouelleil A."/>
            <person name="Allen A.W."/>
            <person name="Alvarado L."/>
            <person name="Arachchi H.M."/>
            <person name="Berlin A.M."/>
            <person name="Chapman S.B."/>
            <person name="Gainer-Dewar J."/>
            <person name="Goldberg J."/>
            <person name="Griggs A."/>
            <person name="Gujja S."/>
            <person name="Hansen M."/>
            <person name="Howarth C."/>
            <person name="Imamovic A."/>
            <person name="Ireland A."/>
            <person name="Larimer J."/>
            <person name="McCowan C."/>
            <person name="Murphy C."/>
            <person name="Pearson M."/>
            <person name="Poon T.W."/>
            <person name="Priest M."/>
            <person name="Roberts A."/>
            <person name="Saif S."/>
            <person name="Shea T."/>
            <person name="Sisk P."/>
            <person name="Sykes S."/>
            <person name="Wortman J."/>
            <person name="Nusbaum C."/>
            <person name="Birren B."/>
        </authorList>
    </citation>
    <scope>NUCLEOTIDE SEQUENCE [LARGE SCALE GENOMIC DNA]</scope>
    <source>
        <strain evidence="12">ATCC 38817</strain>
    </source>
</reference>
<feature type="region of interest" description="Disordered" evidence="10">
    <location>
        <begin position="959"/>
        <end position="990"/>
    </location>
</feature>
<dbReference type="GO" id="GO:0005524">
    <property type="term" value="F:ATP binding"/>
    <property type="evidence" value="ECO:0007669"/>
    <property type="project" value="UniProtKB-KW"/>
</dbReference>
<feature type="compositionally biased region" description="Gly residues" evidence="10">
    <location>
        <begin position="1249"/>
        <end position="1267"/>
    </location>
</feature>
<dbReference type="AlphaFoldDB" id="A0A058ZFI1"/>
<dbReference type="GO" id="GO:0004708">
    <property type="term" value="F:MAP kinase kinase activity"/>
    <property type="evidence" value="ECO:0007669"/>
    <property type="project" value="UniProtKB-EC"/>
</dbReference>
<evidence type="ECO:0000256" key="9">
    <source>
        <dbReference type="ARBA" id="ARBA00051693"/>
    </source>
</evidence>
<keyword evidence="4" id="KW-0067">ATP-binding</keyword>
<protein>
    <recommendedName>
        <fullName evidence="6">mitogen-activated protein kinase kinase</fullName>
        <ecNumber evidence="6">2.7.12.2</ecNumber>
    </recommendedName>
</protein>
<feature type="region of interest" description="Disordered" evidence="10">
    <location>
        <begin position="1114"/>
        <end position="1267"/>
    </location>
</feature>
<feature type="region of interest" description="Disordered" evidence="10">
    <location>
        <begin position="15"/>
        <end position="223"/>
    </location>
</feature>
<feature type="compositionally biased region" description="Acidic residues" evidence="10">
    <location>
        <begin position="340"/>
        <end position="351"/>
    </location>
</feature>
<feature type="region of interest" description="Disordered" evidence="10">
    <location>
        <begin position="420"/>
        <end position="444"/>
    </location>
</feature>
<evidence type="ECO:0000313" key="13">
    <source>
        <dbReference type="Proteomes" id="UP000030693"/>
    </source>
</evidence>
<evidence type="ECO:0000256" key="7">
    <source>
        <dbReference type="ARBA" id="ARBA00049014"/>
    </source>
</evidence>
<dbReference type="EMBL" id="KB932201">
    <property type="protein sequence ID" value="KCV72688.1"/>
    <property type="molecule type" value="Genomic_DNA"/>
</dbReference>
<evidence type="ECO:0000256" key="4">
    <source>
        <dbReference type="ARBA" id="ARBA00022840"/>
    </source>
</evidence>
<dbReference type="PANTHER" id="PTHR48013">
    <property type="entry name" value="DUAL SPECIFICITY MITOGEN-ACTIVATED PROTEIN KINASE KINASE 5-RELATED"/>
    <property type="match status" value="1"/>
</dbReference>
<evidence type="ECO:0000256" key="6">
    <source>
        <dbReference type="ARBA" id="ARBA00038999"/>
    </source>
</evidence>
<evidence type="ECO:0000259" key="11">
    <source>
        <dbReference type="PROSITE" id="PS50011"/>
    </source>
</evidence>
<organism evidence="12">
    <name type="scientific">Fonticula alba</name>
    <name type="common">Slime mold</name>
    <dbReference type="NCBI Taxonomy" id="691883"/>
    <lineage>
        <taxon>Eukaryota</taxon>
        <taxon>Rotosphaerida</taxon>
        <taxon>Fonticulaceae</taxon>
        <taxon>Fonticula</taxon>
    </lineage>
</organism>
<feature type="compositionally biased region" description="Low complexity" evidence="10">
    <location>
        <begin position="966"/>
        <end position="977"/>
    </location>
</feature>
<dbReference type="InterPro" id="IPR011009">
    <property type="entry name" value="Kinase-like_dom_sf"/>
</dbReference>
<dbReference type="PANTHER" id="PTHR48013:SF9">
    <property type="entry name" value="DUAL SPECIFICITY MITOGEN-ACTIVATED PROTEIN KINASE KINASE 5"/>
    <property type="match status" value="1"/>
</dbReference>
<keyword evidence="1" id="KW-0808">Transferase</keyword>
<keyword evidence="2" id="KW-0547">Nucleotide-binding</keyword>
<dbReference type="GeneID" id="20524992"/>
<feature type="compositionally biased region" description="Low complexity" evidence="10">
    <location>
        <begin position="151"/>
        <end position="168"/>
    </location>
</feature>
<proteinExistence type="inferred from homology"/>
<gene>
    <name evidence="12" type="ORF">H696_00267</name>
</gene>
<feature type="region of interest" description="Disordered" evidence="10">
    <location>
        <begin position="1068"/>
        <end position="1102"/>
    </location>
</feature>
<dbReference type="EC" id="2.7.12.2" evidence="6"/>
<accession>A0A058ZFI1</accession>
<feature type="compositionally biased region" description="Low complexity" evidence="10">
    <location>
        <begin position="99"/>
        <end position="139"/>
    </location>
</feature>
<dbReference type="STRING" id="691883.A0A058ZFI1"/>
<feature type="region of interest" description="Disordered" evidence="10">
    <location>
        <begin position="826"/>
        <end position="868"/>
    </location>
</feature>
<evidence type="ECO:0000256" key="3">
    <source>
        <dbReference type="ARBA" id="ARBA00022777"/>
    </source>
</evidence>
<comment type="catalytic activity">
    <reaction evidence="7">
        <text>L-seryl-[protein] + ATP = O-phospho-L-seryl-[protein] + ADP + H(+)</text>
        <dbReference type="Rhea" id="RHEA:17989"/>
        <dbReference type="Rhea" id="RHEA-COMP:9863"/>
        <dbReference type="Rhea" id="RHEA-COMP:11604"/>
        <dbReference type="ChEBI" id="CHEBI:15378"/>
        <dbReference type="ChEBI" id="CHEBI:29999"/>
        <dbReference type="ChEBI" id="CHEBI:30616"/>
        <dbReference type="ChEBI" id="CHEBI:83421"/>
        <dbReference type="ChEBI" id="CHEBI:456216"/>
        <dbReference type="EC" id="2.7.12.2"/>
    </reaction>
</comment>
<feature type="domain" description="Protein kinase" evidence="11">
    <location>
        <begin position="377"/>
        <end position="1033"/>
    </location>
</feature>
<feature type="compositionally biased region" description="Low complexity" evidence="10">
    <location>
        <begin position="32"/>
        <end position="51"/>
    </location>
</feature>
<dbReference type="PROSITE" id="PS50011">
    <property type="entry name" value="PROTEIN_KINASE_DOM"/>
    <property type="match status" value="1"/>
</dbReference>
<evidence type="ECO:0000256" key="10">
    <source>
        <dbReference type="SAM" id="MobiDB-lite"/>
    </source>
</evidence>
<evidence type="ECO:0000313" key="12">
    <source>
        <dbReference type="EMBL" id="KCV72688.1"/>
    </source>
</evidence>
<comment type="similarity">
    <text evidence="5">Belongs to the protein kinase superfamily. STE Ser/Thr protein kinase family. MAP kinase kinase subfamily.</text>
</comment>
<feature type="region of interest" description="Disordered" evidence="10">
    <location>
        <begin position="247"/>
        <end position="268"/>
    </location>
</feature>
<comment type="catalytic activity">
    <reaction evidence="8">
        <text>L-threonyl-[protein] + ATP = O-phospho-L-threonyl-[protein] + ADP + H(+)</text>
        <dbReference type="Rhea" id="RHEA:46608"/>
        <dbReference type="Rhea" id="RHEA-COMP:11060"/>
        <dbReference type="Rhea" id="RHEA-COMP:11605"/>
        <dbReference type="ChEBI" id="CHEBI:15378"/>
        <dbReference type="ChEBI" id="CHEBI:30013"/>
        <dbReference type="ChEBI" id="CHEBI:30616"/>
        <dbReference type="ChEBI" id="CHEBI:61977"/>
        <dbReference type="ChEBI" id="CHEBI:456216"/>
        <dbReference type="EC" id="2.7.12.2"/>
    </reaction>
</comment>
<dbReference type="SMART" id="SM00220">
    <property type="entry name" value="S_TKc"/>
    <property type="match status" value="1"/>
</dbReference>
<dbReference type="OrthoDB" id="10252354at2759"/>
<feature type="region of interest" description="Disordered" evidence="10">
    <location>
        <begin position="316"/>
        <end position="362"/>
    </location>
</feature>
<feature type="compositionally biased region" description="Low complexity" evidence="10">
    <location>
        <begin position="316"/>
        <end position="328"/>
    </location>
</feature>
<sequence>MSILLRRRQKAALAAELAAASPSGTDLKSDESSASGGSSAESFQSQSSLSLLPNGGAPEGTTLADGAPSPDHPRPGTGGPIHATSQHPPHLAGSLSPDGLLSASVSGLSLAGSPSAGPSSLDLTLGGPGSGLTLASDPDPVYPPPGGGVAAPGAPGPGASFSSPGMASQSQLGLDMSRSASNLDLELGRLAPAGGPAGGPSGSLAPVGGHSRSTSGGVVLDDDGTLRAGELTLSRSGLHLASSSSMALSSGLQGPAGPPPSGIPPGAAAALAPGSSAFATPAAYISSPLSQVPPHSFADQSLASGASSSVCASHSVSTSSGELLGPGSMVPPPGGVPSPEDLDALEDDGDDGPWVHDLGQDGLPRRVPTAALIRAAETPLAELGRGAQGRVTRALVRAVSLPVAIKIIPLAALLPQADGSSGGLGRPGGNAPGAPTAAEKEAENPSRLLGELRTLYDASSIDYFHGSHLDSTGACPGGGRTCLDSASATQYPPPGPGDGREQIVRFWGAFVADGHAHVALELMDGGSLADLSARWGGPLPERILRRITRETLKGLAYLHAPPRRRLHRDLKPSNVLCDARGRVALADFGVVSGALAASMASCASWVGTVTYMSPERIQGRSYSFASDIWALGLSILELALGRFPYAPVPPADPMMEVPVPEHIHESHATESLAPLQGLDPSNQQNLLLLHQQHQLQQQQTQRPQAAMLEPHHMDPYAGDMGAPEDANYFDPYADGFGGEFDGHGEEFAFDYGYGENLGEGIMADPSSFLFASAPMPPPVPVQQPAPTIVGLGFWELLDAIVYDSIPTLPETHSHVCFPAPNPQSLLLSPSYSPQGDDSAPAQDGALPSEHIRIPSGPGTGPRSHVGLSLSVDDTTAPLADCPDDSLPHRQLHLSRSVGSSSRLLLNPSGSDRDLLQQSAFAMSAPGGGRIPSTFSPARQPHLPRTYRVPDHQQPMFPVQPDAYHHPSISLSPVSPSASGGGPSASNVVDPSNSAPAIWLSPYGEDLRDFIMLCLQKDPAQRPSALQLLKHPFVNGPEVATAEDMAIFVRGLVDTSVMGQPIPSELMRRHMRSTSSSSHAQRPNAGESLGMAAAPPVATASTGAPWQARLTPTASAMFSSSEAGPDSVEHPVDGDEAPTHGPPKDSHHGSGGGAKRVAGKPPSPTPEAGTSEVDSLGAEPAGSANKPPGGGLADQSVPLASGEGMPPSGIGAKKKESKNLLRRLFPRSSSSSSSSSSVSSSTSLATSSGAGAGGPPHTGGGAGGDHRL</sequence>
<comment type="catalytic activity">
    <reaction evidence="9">
        <text>L-tyrosyl-[protein] + ATP = O-phospho-L-tyrosyl-[protein] + ADP + H(+)</text>
        <dbReference type="Rhea" id="RHEA:10596"/>
        <dbReference type="Rhea" id="RHEA-COMP:10136"/>
        <dbReference type="Rhea" id="RHEA-COMP:20101"/>
        <dbReference type="ChEBI" id="CHEBI:15378"/>
        <dbReference type="ChEBI" id="CHEBI:30616"/>
        <dbReference type="ChEBI" id="CHEBI:46858"/>
        <dbReference type="ChEBI" id="CHEBI:61978"/>
        <dbReference type="ChEBI" id="CHEBI:456216"/>
        <dbReference type="EC" id="2.7.12.2"/>
    </reaction>
</comment>
<evidence type="ECO:0000256" key="8">
    <source>
        <dbReference type="ARBA" id="ARBA00049299"/>
    </source>
</evidence>
<feature type="compositionally biased region" description="Low complexity" evidence="10">
    <location>
        <begin position="1227"/>
        <end position="1248"/>
    </location>
</feature>